<keyword evidence="3" id="KW-1185">Reference proteome</keyword>
<dbReference type="Gene3D" id="2.60.40.2040">
    <property type="entry name" value="CFA/I fimbrial subunit E, pilin domain"/>
    <property type="match status" value="1"/>
</dbReference>
<gene>
    <name evidence="2" type="ORF">KQV47_06895</name>
</gene>
<proteinExistence type="predicted"/>
<dbReference type="Gene3D" id="2.60.40.2520">
    <property type="entry name" value="CFA/I fimbrial subunit E, adhesin domain"/>
    <property type="match status" value="1"/>
</dbReference>
<protein>
    <submittedName>
        <fullName evidence="2">Phage tail protein</fullName>
    </submittedName>
</protein>
<dbReference type="InterPro" id="IPR043037">
    <property type="entry name" value="CfaE_adhesin"/>
</dbReference>
<feature type="chain" id="PRO_5046268740" evidence="1">
    <location>
        <begin position="21"/>
        <end position="383"/>
    </location>
</feature>
<dbReference type="EMBL" id="JAHLTI010000003">
    <property type="protein sequence ID" value="MBU5923918.1"/>
    <property type="molecule type" value="Genomic_DNA"/>
</dbReference>
<keyword evidence="1" id="KW-0732">Signal</keyword>
<name>A0ABS6GD01_9ENTR</name>
<sequence length="383" mass="42369">MKKYILLSLLICLWAVKSLAAPPVEKNKTVQLSFDRAAPPYRFYIWYHESAGYDPADPKKWGMNTLVCASTISEQGACKTTPFWITDNPATPNVITVRFVHLATRKEVELQVYGIKHMFLRNRETSLASNTTDGSKTPSDWDGEPYFDFYIYGDELSKLNLSGVWEQVLIQNVKQWDNGGCGIVPINVACYANVANWIARIRLEVVDTGNQQIYLPGFPHSTPIVNLNLTNFPGRPGGSEISGETSLDMCLYDGNSSKSKRLFLRFEDDGQEAVGRAAGAFSIRRRGSAVGVQTDPRDRLDYQVSVTNPVTGAKETVTNGRALDWQGVNNPKYLRQVILPGGREAVQCVPAPIVLTTPAFSASSKNAGEYTGTLRIIYTPSTL</sequence>
<reference evidence="2 3" key="1">
    <citation type="submission" date="2021-06" db="EMBL/GenBank/DDBJ databases">
        <authorList>
            <person name="Stanton E."/>
        </authorList>
    </citation>
    <scope>NUCLEOTIDE SEQUENCE [LARGE SCALE GENOMIC DNA]</scope>
    <source>
        <strain evidence="2 3">2021EL-00146</strain>
    </source>
</reference>
<dbReference type="Pfam" id="PF07434">
    <property type="entry name" value="CblD"/>
    <property type="match status" value="1"/>
</dbReference>
<dbReference type="RefSeq" id="WP_094918196.1">
    <property type="nucleotide sequence ID" value="NZ_JBGMDU010000004.1"/>
</dbReference>
<feature type="signal peptide" evidence="1">
    <location>
        <begin position="1"/>
        <end position="20"/>
    </location>
</feature>
<comment type="caution">
    <text evidence="2">The sequence shown here is derived from an EMBL/GenBank/DDBJ whole genome shotgun (WGS) entry which is preliminary data.</text>
</comment>
<dbReference type="Proteomes" id="UP000787201">
    <property type="component" value="Unassembled WGS sequence"/>
</dbReference>
<organism evidence="2 3">
    <name type="scientific">Enterobacter sichuanensis</name>
    <dbReference type="NCBI Taxonomy" id="2071710"/>
    <lineage>
        <taxon>Bacteria</taxon>
        <taxon>Pseudomonadati</taxon>
        <taxon>Pseudomonadota</taxon>
        <taxon>Gammaproteobacteria</taxon>
        <taxon>Enterobacterales</taxon>
        <taxon>Enterobacteriaceae</taxon>
        <taxon>Enterobacter</taxon>
        <taxon>Enterobacter cloacae complex</taxon>
    </lineage>
</organism>
<accession>A0ABS6GD01</accession>
<dbReference type="InterPro" id="IPR010888">
    <property type="entry name" value="CblD"/>
</dbReference>
<evidence type="ECO:0000256" key="1">
    <source>
        <dbReference type="SAM" id="SignalP"/>
    </source>
</evidence>
<evidence type="ECO:0000313" key="2">
    <source>
        <dbReference type="EMBL" id="MBU5923918.1"/>
    </source>
</evidence>
<evidence type="ECO:0000313" key="3">
    <source>
        <dbReference type="Proteomes" id="UP000787201"/>
    </source>
</evidence>